<dbReference type="Proteomes" id="UP001177670">
    <property type="component" value="Unassembled WGS sequence"/>
</dbReference>
<reference evidence="2" key="1">
    <citation type="submission" date="2021-10" db="EMBL/GenBank/DDBJ databases">
        <title>Melipona bicolor Genome sequencing and assembly.</title>
        <authorList>
            <person name="Araujo N.S."/>
            <person name="Arias M.C."/>
        </authorList>
    </citation>
    <scope>NUCLEOTIDE SEQUENCE</scope>
    <source>
        <strain evidence="2">USP_2M_L1-L4_2017</strain>
        <tissue evidence="2">Whole body</tissue>
    </source>
</reference>
<dbReference type="EMBL" id="JAHYIQ010000007">
    <property type="protein sequence ID" value="KAK1130772.1"/>
    <property type="molecule type" value="Genomic_DNA"/>
</dbReference>
<feature type="region of interest" description="Disordered" evidence="1">
    <location>
        <begin position="9"/>
        <end position="41"/>
    </location>
</feature>
<feature type="compositionally biased region" description="Low complexity" evidence="1">
    <location>
        <begin position="9"/>
        <end position="29"/>
    </location>
</feature>
<protein>
    <submittedName>
        <fullName evidence="2">Uncharacterized protein</fullName>
    </submittedName>
</protein>
<organism evidence="2 3">
    <name type="scientific">Melipona bicolor</name>
    <dbReference type="NCBI Taxonomy" id="60889"/>
    <lineage>
        <taxon>Eukaryota</taxon>
        <taxon>Metazoa</taxon>
        <taxon>Ecdysozoa</taxon>
        <taxon>Arthropoda</taxon>
        <taxon>Hexapoda</taxon>
        <taxon>Insecta</taxon>
        <taxon>Pterygota</taxon>
        <taxon>Neoptera</taxon>
        <taxon>Endopterygota</taxon>
        <taxon>Hymenoptera</taxon>
        <taxon>Apocrita</taxon>
        <taxon>Aculeata</taxon>
        <taxon>Apoidea</taxon>
        <taxon>Anthophila</taxon>
        <taxon>Apidae</taxon>
        <taxon>Melipona</taxon>
    </lineage>
</organism>
<keyword evidence="3" id="KW-1185">Reference proteome</keyword>
<evidence type="ECO:0000313" key="3">
    <source>
        <dbReference type="Proteomes" id="UP001177670"/>
    </source>
</evidence>
<dbReference type="AlphaFoldDB" id="A0AA40G4F7"/>
<accession>A0AA40G4F7</accession>
<name>A0AA40G4F7_9HYME</name>
<proteinExistence type="predicted"/>
<sequence>MATMKLWIQTFRTTPPTKTTTTSLTQQPTEEQSVDGNPRADGALNKYATVGLGVRVFASSPCRGEKGVKTSRGGMRVGESLTVRRAHRALRHFLRLAALKQTEDRLRQGLGVRRVSINNATFNLASGIGFVPRLPRPVVPRQRRFKVAMQMIEQRTRGLPSVESAFFRVNLDALVAFTLGFCSRLVESVFVWIERVYE</sequence>
<evidence type="ECO:0000256" key="1">
    <source>
        <dbReference type="SAM" id="MobiDB-lite"/>
    </source>
</evidence>
<gene>
    <name evidence="2" type="ORF">K0M31_018881</name>
</gene>
<comment type="caution">
    <text evidence="2">The sequence shown here is derived from an EMBL/GenBank/DDBJ whole genome shotgun (WGS) entry which is preliminary data.</text>
</comment>
<evidence type="ECO:0000313" key="2">
    <source>
        <dbReference type="EMBL" id="KAK1130772.1"/>
    </source>
</evidence>